<evidence type="ECO:0000256" key="3">
    <source>
        <dbReference type="SAM" id="MobiDB-lite"/>
    </source>
</evidence>
<dbReference type="SUPFAM" id="SSF52833">
    <property type="entry name" value="Thioredoxin-like"/>
    <property type="match status" value="1"/>
</dbReference>
<dbReference type="AlphaFoldDB" id="A9V030"/>
<dbReference type="Pfam" id="PF04908">
    <property type="entry name" value="SH3BGR"/>
    <property type="match status" value="1"/>
</dbReference>
<sequence>MAGLQYYMSSVTGSLESPSRAGLANARTPDSSLLTGRPRHTQIRKKQQKIEMILEGHKIPHETIDISSNREALKEMREKMGDDKATVPQLFNQDQWLGSFEDFLDAIEDEDGLKTFLKL</sequence>
<dbReference type="PANTHER" id="PTHR12232:SF0">
    <property type="entry name" value="THIOREDOXIN DOMAIN-CONTAINING PROTEIN"/>
    <property type="match status" value="1"/>
</dbReference>
<dbReference type="Gene3D" id="3.40.30.10">
    <property type="entry name" value="Glutaredoxin"/>
    <property type="match status" value="1"/>
</dbReference>
<comment type="similarity">
    <text evidence="1 2">Belongs to the SH3BGR family.</text>
</comment>
<proteinExistence type="inferred from homology"/>
<dbReference type="InterPro" id="IPR036249">
    <property type="entry name" value="Thioredoxin-like_sf"/>
</dbReference>
<organism evidence="4 5">
    <name type="scientific">Monosiga brevicollis</name>
    <name type="common">Choanoflagellate</name>
    <dbReference type="NCBI Taxonomy" id="81824"/>
    <lineage>
        <taxon>Eukaryota</taxon>
        <taxon>Choanoflagellata</taxon>
        <taxon>Craspedida</taxon>
        <taxon>Salpingoecidae</taxon>
        <taxon>Monosiga</taxon>
    </lineage>
</organism>
<gene>
    <name evidence="4" type="ORF">MONBRDRAFT_37176</name>
</gene>
<dbReference type="InterPro" id="IPR006993">
    <property type="entry name" value="Glut_rich_SH3-bd"/>
</dbReference>
<reference evidence="4 5" key="1">
    <citation type="journal article" date="2008" name="Nature">
        <title>The genome of the choanoflagellate Monosiga brevicollis and the origin of metazoans.</title>
        <authorList>
            <consortium name="JGI Sequencing"/>
            <person name="King N."/>
            <person name="Westbrook M.J."/>
            <person name="Young S.L."/>
            <person name="Kuo A."/>
            <person name="Abedin M."/>
            <person name="Chapman J."/>
            <person name="Fairclough S."/>
            <person name="Hellsten U."/>
            <person name="Isogai Y."/>
            <person name="Letunic I."/>
            <person name="Marr M."/>
            <person name="Pincus D."/>
            <person name="Putnam N."/>
            <person name="Rokas A."/>
            <person name="Wright K.J."/>
            <person name="Zuzow R."/>
            <person name="Dirks W."/>
            <person name="Good M."/>
            <person name="Goodstein D."/>
            <person name="Lemons D."/>
            <person name="Li W."/>
            <person name="Lyons J.B."/>
            <person name="Morris A."/>
            <person name="Nichols S."/>
            <person name="Richter D.J."/>
            <person name="Salamov A."/>
            <person name="Bork P."/>
            <person name="Lim W.A."/>
            <person name="Manning G."/>
            <person name="Miller W.T."/>
            <person name="McGinnis W."/>
            <person name="Shapiro H."/>
            <person name="Tjian R."/>
            <person name="Grigoriev I.V."/>
            <person name="Rokhsar D."/>
        </authorList>
    </citation>
    <scope>NUCLEOTIDE SEQUENCE [LARGE SCALE GENOMIC DNA]</scope>
    <source>
        <strain evidence="5">MX1 / ATCC 50154</strain>
    </source>
</reference>
<evidence type="ECO:0000313" key="5">
    <source>
        <dbReference type="Proteomes" id="UP000001357"/>
    </source>
</evidence>
<feature type="region of interest" description="Disordered" evidence="3">
    <location>
        <begin position="14"/>
        <end position="45"/>
    </location>
</feature>
<dbReference type="GeneID" id="5891322"/>
<dbReference type="GO" id="GO:0005737">
    <property type="term" value="C:cytoplasm"/>
    <property type="evidence" value="ECO:0000318"/>
    <property type="project" value="GO_Central"/>
</dbReference>
<dbReference type="InterPro" id="IPR051033">
    <property type="entry name" value="SH3BGR"/>
</dbReference>
<dbReference type="PANTHER" id="PTHR12232">
    <property type="entry name" value="SH3 DOMAIN-BINDING GLUTAMIC ACID-RICH-LIKE PROTEIN"/>
    <property type="match status" value="1"/>
</dbReference>
<dbReference type="InParanoid" id="A9V030"/>
<dbReference type="PIRSF" id="PIRSF008142">
    <property type="entry name" value="SH3-bind_E-rich_L"/>
    <property type="match status" value="1"/>
</dbReference>
<dbReference type="OMA" id="QAEMMRI"/>
<dbReference type="eggNOG" id="KOG4023">
    <property type="taxonomic scope" value="Eukaryota"/>
</dbReference>
<dbReference type="Proteomes" id="UP000001357">
    <property type="component" value="Unassembled WGS sequence"/>
</dbReference>
<dbReference type="RefSeq" id="XP_001746191.1">
    <property type="nucleotide sequence ID" value="XM_001746139.1"/>
</dbReference>
<dbReference type="FunCoup" id="A9V030">
    <property type="interactions" value="522"/>
</dbReference>
<dbReference type="PROSITE" id="PS51354">
    <property type="entry name" value="GLUTAREDOXIN_2"/>
    <property type="match status" value="1"/>
</dbReference>
<dbReference type="KEGG" id="mbr:MONBRDRAFT_37176"/>
<dbReference type="EMBL" id="CH991552">
    <property type="protein sequence ID" value="EDQ89086.1"/>
    <property type="molecule type" value="Genomic_DNA"/>
</dbReference>
<evidence type="ECO:0000256" key="2">
    <source>
        <dbReference type="PIRNR" id="PIRNR008142"/>
    </source>
</evidence>
<keyword evidence="5" id="KW-1185">Reference proteome</keyword>
<accession>A9V030</accession>
<protein>
    <recommendedName>
        <fullName evidence="2">SH3 domain-binding glutamic acid-rich-like protein</fullName>
    </recommendedName>
</protein>
<evidence type="ECO:0000256" key="1">
    <source>
        <dbReference type="ARBA" id="ARBA00007764"/>
    </source>
</evidence>
<name>A9V030_MONBE</name>
<evidence type="ECO:0000313" key="4">
    <source>
        <dbReference type="EMBL" id="EDQ89086.1"/>
    </source>
</evidence>